<accession>A0A364XYL4</accession>
<dbReference type="Pfam" id="PF12704">
    <property type="entry name" value="MacB_PCD"/>
    <property type="match status" value="1"/>
</dbReference>
<evidence type="ECO:0000256" key="5">
    <source>
        <dbReference type="ARBA" id="ARBA00023136"/>
    </source>
</evidence>
<feature type="domain" description="ABC3 transporter permease C-terminal" evidence="7">
    <location>
        <begin position="275"/>
        <end position="392"/>
    </location>
</feature>
<feature type="transmembrane region" description="Helical" evidence="6">
    <location>
        <begin position="272"/>
        <end position="296"/>
    </location>
</feature>
<dbReference type="PANTHER" id="PTHR30287:SF1">
    <property type="entry name" value="INNER MEMBRANE PROTEIN"/>
    <property type="match status" value="1"/>
</dbReference>
<feature type="transmembrane region" description="Helical" evidence="6">
    <location>
        <begin position="410"/>
        <end position="429"/>
    </location>
</feature>
<keyword evidence="5 6" id="KW-0472">Membrane</keyword>
<feature type="transmembrane region" description="Helical" evidence="6">
    <location>
        <begin position="731"/>
        <end position="753"/>
    </location>
</feature>
<feature type="transmembrane region" description="Helical" evidence="6">
    <location>
        <begin position="435"/>
        <end position="462"/>
    </location>
</feature>
<keyword evidence="3 6" id="KW-0812">Transmembrane</keyword>
<dbReference type="EMBL" id="QMFY01000010">
    <property type="protein sequence ID" value="RAV99551.1"/>
    <property type="molecule type" value="Genomic_DNA"/>
</dbReference>
<name>A0A364XYL4_9BACT</name>
<evidence type="ECO:0000256" key="1">
    <source>
        <dbReference type="ARBA" id="ARBA00004651"/>
    </source>
</evidence>
<keyword evidence="4 6" id="KW-1133">Transmembrane helix</keyword>
<reference evidence="9 10" key="1">
    <citation type="submission" date="2018-06" db="EMBL/GenBank/DDBJ databases">
        <title>Chryseolinea flavus sp. nov., a member of the phylum Bacteroidetes isolated from soil.</title>
        <authorList>
            <person name="Li Y."/>
            <person name="Wang J."/>
        </authorList>
    </citation>
    <scope>NUCLEOTIDE SEQUENCE [LARGE SCALE GENOMIC DNA]</scope>
    <source>
        <strain evidence="9 10">SDU1-6</strain>
    </source>
</reference>
<evidence type="ECO:0000313" key="10">
    <source>
        <dbReference type="Proteomes" id="UP000251889"/>
    </source>
</evidence>
<dbReference type="InterPro" id="IPR038766">
    <property type="entry name" value="Membrane_comp_ABC_pdt"/>
</dbReference>
<evidence type="ECO:0000259" key="8">
    <source>
        <dbReference type="Pfam" id="PF12704"/>
    </source>
</evidence>
<protein>
    <submittedName>
        <fullName evidence="9">ABC transporter permease</fullName>
    </submittedName>
</protein>
<organism evidence="9 10">
    <name type="scientific">Pseudochryseolinea flava</name>
    <dbReference type="NCBI Taxonomy" id="2059302"/>
    <lineage>
        <taxon>Bacteria</taxon>
        <taxon>Pseudomonadati</taxon>
        <taxon>Bacteroidota</taxon>
        <taxon>Cytophagia</taxon>
        <taxon>Cytophagales</taxon>
        <taxon>Fulvivirgaceae</taxon>
        <taxon>Pseudochryseolinea</taxon>
    </lineage>
</organism>
<feature type="domain" description="ABC3 transporter permease C-terminal" evidence="7">
    <location>
        <begin position="735"/>
        <end position="849"/>
    </location>
</feature>
<keyword evidence="2" id="KW-1003">Cell membrane</keyword>
<dbReference type="InterPro" id="IPR003838">
    <property type="entry name" value="ABC3_permease_C"/>
</dbReference>
<evidence type="ECO:0000259" key="7">
    <source>
        <dbReference type="Pfam" id="PF02687"/>
    </source>
</evidence>
<dbReference type="GO" id="GO:0005886">
    <property type="term" value="C:plasma membrane"/>
    <property type="evidence" value="ECO:0007669"/>
    <property type="project" value="UniProtKB-SubCell"/>
</dbReference>
<feature type="transmembrane region" description="Helical" evidence="6">
    <location>
        <begin position="490"/>
        <end position="508"/>
    </location>
</feature>
<proteinExistence type="predicted"/>
<feature type="transmembrane region" description="Helical" evidence="6">
    <location>
        <begin position="33"/>
        <end position="53"/>
    </location>
</feature>
<dbReference type="InterPro" id="IPR025857">
    <property type="entry name" value="MacB_PCD"/>
</dbReference>
<evidence type="ECO:0000256" key="2">
    <source>
        <dbReference type="ARBA" id="ARBA00022475"/>
    </source>
</evidence>
<dbReference type="Pfam" id="PF02687">
    <property type="entry name" value="FtsX"/>
    <property type="match status" value="2"/>
</dbReference>
<evidence type="ECO:0000313" key="9">
    <source>
        <dbReference type="EMBL" id="RAV99551.1"/>
    </source>
</evidence>
<dbReference type="Proteomes" id="UP000251889">
    <property type="component" value="Unassembled WGS sequence"/>
</dbReference>
<feature type="transmembrane region" description="Helical" evidence="6">
    <location>
        <begin position="362"/>
        <end position="389"/>
    </location>
</feature>
<sequence>MLDYVIKVKRAAKNIFTDGWVWRMAWRDARHNFSRLFLFTASLITGIAAVVALDALNTTLQHDIDTNAKELLGADIVVNGDKKFGKEILSILDSTKLPQASEADMASMILFLNNNQSRLIRLVALEGAFPFYGEIETKPANAYQLLQADSNTVMLDETLASQFAVSSDDSVKIGKSTFRVVGTVSKIPGGGGIMTTFTPSVYIPMKALDSTGLVQFGSRVSYKKFLKTADDAATKSTLDKFGAAIRKSGYGYETVESRKEGLGEGFKSVYKFFSLLAFIALILGCIGVASSVHIYAREKREEVAVLRCVGSTGWQAFNIFFIQIFLLGIIGSVIGSFVGLGIQQLIPVLLKDLIPFKMGTVIPWTAVALGLVLGTIVSVLFSILPLASVRNVAPLTVLRSEQQSRAPHSKTKITAIVLIALFPLLFAAYQTKSIWMGIFFFLGLAAALGGLMLVASGLLYLVRKFFPHGASFVMRHSLSGLFRPNNQTRVLMVTIGLGAFIISTLNVIEKSLLGQVEFAGQENQSNTILFDIQREQKDGVVRLMKDNKLKVNQVVPIVTCRLSEVNGKPVSVLQADTTDSIPNWALSREYRVTYRDTLHKSAEKLIKGEIQQKKSGPDSVWVTISEGMEENLDITVGDSLVFDVQGIPMKAFINGIRKVEWPKDPPNFIFVFPNGVLEDAPQIFVTATRIDDQEQANEFQRQLITQFPNVSLVDLRLILGTINALFNKLGLVIRFLALFSVVTGLIVLAGAVINSKFLRIKENVLLRTIGARTRQITAITLVEYAWLGLFSAITGMVLSLGSGWLLTKFFFEITFGYDMLESLLIVVGVTFMTMTIGWWNSREVISTPPLQVLRKES</sequence>
<evidence type="ECO:0000256" key="4">
    <source>
        <dbReference type="ARBA" id="ARBA00022989"/>
    </source>
</evidence>
<gene>
    <name evidence="9" type="ORF">DQQ10_18285</name>
</gene>
<dbReference type="AlphaFoldDB" id="A0A364XYL4"/>
<keyword evidence="10" id="KW-1185">Reference proteome</keyword>
<feature type="transmembrane region" description="Helical" evidence="6">
    <location>
        <begin position="317"/>
        <end position="342"/>
    </location>
</feature>
<evidence type="ECO:0000256" key="3">
    <source>
        <dbReference type="ARBA" id="ARBA00022692"/>
    </source>
</evidence>
<feature type="transmembrane region" description="Helical" evidence="6">
    <location>
        <begin position="784"/>
        <end position="807"/>
    </location>
</feature>
<dbReference type="OrthoDB" id="9775544at2"/>
<evidence type="ECO:0000256" key="6">
    <source>
        <dbReference type="SAM" id="Phobius"/>
    </source>
</evidence>
<comment type="subcellular location">
    <subcellularLocation>
        <location evidence="1">Cell membrane</location>
        <topology evidence="1">Multi-pass membrane protein</topology>
    </subcellularLocation>
</comment>
<comment type="caution">
    <text evidence="9">The sequence shown here is derived from an EMBL/GenBank/DDBJ whole genome shotgun (WGS) entry which is preliminary data.</text>
</comment>
<feature type="domain" description="MacB-like periplasmic core" evidence="8">
    <location>
        <begin position="37"/>
        <end position="234"/>
    </location>
</feature>
<dbReference type="RefSeq" id="WP_112748337.1">
    <property type="nucleotide sequence ID" value="NZ_QMFY01000010.1"/>
</dbReference>
<feature type="transmembrane region" description="Helical" evidence="6">
    <location>
        <begin position="819"/>
        <end position="839"/>
    </location>
</feature>
<dbReference type="PANTHER" id="PTHR30287">
    <property type="entry name" value="MEMBRANE COMPONENT OF PREDICTED ABC SUPERFAMILY METABOLITE UPTAKE TRANSPORTER"/>
    <property type="match status" value="1"/>
</dbReference>